<reference evidence="1 2" key="1">
    <citation type="submission" date="2020-03" db="EMBL/GenBank/DDBJ databases">
        <title>Sequencing the genomes of 1000 actinobacteria strains.</title>
        <authorList>
            <person name="Klenk H.-P."/>
        </authorList>
    </citation>
    <scope>NUCLEOTIDE SEQUENCE [LARGE SCALE GENOMIC DNA]</scope>
    <source>
        <strain evidence="1 2">DSM 45685</strain>
    </source>
</reference>
<protein>
    <submittedName>
        <fullName evidence="1">Uncharacterized protein</fullName>
    </submittedName>
</protein>
<sequence length="103" mass="11125">MVEIAFAELRGDVEVVADQARLAGRCYAGVVHVGDVFTAVEQPDGTGHEVSLRVQRIDFYGRDVPEISYGETAVLTVTGDGADRIVHRSILRGDAEPGDGRDR</sequence>
<evidence type="ECO:0000313" key="1">
    <source>
        <dbReference type="EMBL" id="NIJ10795.1"/>
    </source>
</evidence>
<dbReference type="EMBL" id="JAAOYM010000001">
    <property type="protein sequence ID" value="NIJ10795.1"/>
    <property type="molecule type" value="Genomic_DNA"/>
</dbReference>
<evidence type="ECO:0000313" key="2">
    <source>
        <dbReference type="Proteomes" id="UP000545493"/>
    </source>
</evidence>
<dbReference type="RefSeq" id="WP_167167214.1">
    <property type="nucleotide sequence ID" value="NZ_JAAOYM010000001.1"/>
</dbReference>
<proteinExistence type="predicted"/>
<gene>
    <name evidence="1" type="ORF">FHU38_001139</name>
</gene>
<accession>A0A7X5ZPZ3</accession>
<dbReference type="AlphaFoldDB" id="A0A7X5ZPZ3"/>
<organism evidence="1 2">
    <name type="scientific">Saccharomonospora amisosensis</name>
    <dbReference type="NCBI Taxonomy" id="1128677"/>
    <lineage>
        <taxon>Bacteria</taxon>
        <taxon>Bacillati</taxon>
        <taxon>Actinomycetota</taxon>
        <taxon>Actinomycetes</taxon>
        <taxon>Pseudonocardiales</taxon>
        <taxon>Pseudonocardiaceae</taxon>
        <taxon>Saccharomonospora</taxon>
    </lineage>
</organism>
<comment type="caution">
    <text evidence="1">The sequence shown here is derived from an EMBL/GenBank/DDBJ whole genome shotgun (WGS) entry which is preliminary data.</text>
</comment>
<keyword evidence="2" id="KW-1185">Reference proteome</keyword>
<name>A0A7X5ZPZ3_9PSEU</name>
<dbReference type="Proteomes" id="UP000545493">
    <property type="component" value="Unassembled WGS sequence"/>
</dbReference>